<name>A0A4Z2GF18_9TELE</name>
<organism evidence="2 3">
    <name type="scientific">Liparis tanakae</name>
    <name type="common">Tanaka's snailfish</name>
    <dbReference type="NCBI Taxonomy" id="230148"/>
    <lineage>
        <taxon>Eukaryota</taxon>
        <taxon>Metazoa</taxon>
        <taxon>Chordata</taxon>
        <taxon>Craniata</taxon>
        <taxon>Vertebrata</taxon>
        <taxon>Euteleostomi</taxon>
        <taxon>Actinopterygii</taxon>
        <taxon>Neopterygii</taxon>
        <taxon>Teleostei</taxon>
        <taxon>Neoteleostei</taxon>
        <taxon>Acanthomorphata</taxon>
        <taxon>Eupercaria</taxon>
        <taxon>Perciformes</taxon>
        <taxon>Cottioidei</taxon>
        <taxon>Cottales</taxon>
        <taxon>Liparidae</taxon>
        <taxon>Liparis</taxon>
    </lineage>
</organism>
<dbReference type="EMBL" id="SRLO01000558">
    <property type="protein sequence ID" value="TNN52126.1"/>
    <property type="molecule type" value="Genomic_DNA"/>
</dbReference>
<feature type="region of interest" description="Disordered" evidence="1">
    <location>
        <begin position="1"/>
        <end position="98"/>
    </location>
</feature>
<sequence length="98" mass="10583">MPIQDKQSAVKPLRLPSETTRRPGNTAAPDHEEDPPTRSPNGHGDPANVPSGPFPSRPRFEASCWTISSDSQGDRPMSGGRSLPVSLSRVPWVLSGQR</sequence>
<reference evidence="2 3" key="1">
    <citation type="submission" date="2019-03" db="EMBL/GenBank/DDBJ databases">
        <title>First draft genome of Liparis tanakae, snailfish: a comprehensive survey of snailfish specific genes.</title>
        <authorList>
            <person name="Kim W."/>
            <person name="Song I."/>
            <person name="Jeong J.-H."/>
            <person name="Kim D."/>
            <person name="Kim S."/>
            <person name="Ryu S."/>
            <person name="Song J.Y."/>
            <person name="Lee S.K."/>
        </authorList>
    </citation>
    <scope>NUCLEOTIDE SEQUENCE [LARGE SCALE GENOMIC DNA]</scope>
    <source>
        <tissue evidence="2">Muscle</tissue>
    </source>
</reference>
<comment type="caution">
    <text evidence="2">The sequence shown here is derived from an EMBL/GenBank/DDBJ whole genome shotgun (WGS) entry which is preliminary data.</text>
</comment>
<evidence type="ECO:0000313" key="3">
    <source>
        <dbReference type="Proteomes" id="UP000314294"/>
    </source>
</evidence>
<evidence type="ECO:0000313" key="2">
    <source>
        <dbReference type="EMBL" id="TNN52126.1"/>
    </source>
</evidence>
<dbReference type="AlphaFoldDB" id="A0A4Z2GF18"/>
<gene>
    <name evidence="2" type="ORF">EYF80_037665</name>
</gene>
<accession>A0A4Z2GF18</accession>
<protein>
    <submittedName>
        <fullName evidence="2">Uncharacterized protein</fullName>
    </submittedName>
</protein>
<proteinExistence type="predicted"/>
<dbReference type="Proteomes" id="UP000314294">
    <property type="component" value="Unassembled WGS sequence"/>
</dbReference>
<evidence type="ECO:0000256" key="1">
    <source>
        <dbReference type="SAM" id="MobiDB-lite"/>
    </source>
</evidence>
<keyword evidence="3" id="KW-1185">Reference proteome</keyword>